<dbReference type="AlphaFoldDB" id="A0A3S0JD42"/>
<comment type="caution">
    <text evidence="2">The sequence shown here is derived from an EMBL/GenBank/DDBJ whole genome shotgun (WGS) entry which is preliminary data.</text>
</comment>
<keyword evidence="3" id="KW-1185">Reference proteome</keyword>
<dbReference type="EMBL" id="RXOF01000009">
    <property type="protein sequence ID" value="RTQ48526.1"/>
    <property type="molecule type" value="Genomic_DNA"/>
</dbReference>
<evidence type="ECO:0000313" key="3">
    <source>
        <dbReference type="Proteomes" id="UP000282184"/>
    </source>
</evidence>
<sequence length="110" mass="12670">MNRNTLDKIAQVFLGAFFLAALVFTCRSYYYRGKIKDEGVYVKALVTDRWKARGDYKVKLRFVYKGETYDETGAVHSESGQVGDSMYIRFLADDPTGYIILYPELKNLSQ</sequence>
<organism evidence="2 3">
    <name type="scientific">Hymenobacter gummosus</name>
    <dbReference type="NCBI Taxonomy" id="1776032"/>
    <lineage>
        <taxon>Bacteria</taxon>
        <taxon>Pseudomonadati</taxon>
        <taxon>Bacteroidota</taxon>
        <taxon>Cytophagia</taxon>
        <taxon>Cytophagales</taxon>
        <taxon>Hymenobacteraceae</taxon>
        <taxon>Hymenobacter</taxon>
    </lineage>
</organism>
<dbReference type="RefSeq" id="WP_126694231.1">
    <property type="nucleotide sequence ID" value="NZ_RXOF01000009.1"/>
</dbReference>
<keyword evidence="1" id="KW-1133">Transmembrane helix</keyword>
<reference evidence="2 3" key="1">
    <citation type="submission" date="2018-12" db="EMBL/GenBank/DDBJ databases">
        <title>Hymenobacter gummosus sp. nov., isolated from a spring.</title>
        <authorList>
            <person name="Nie L."/>
        </authorList>
    </citation>
    <scope>NUCLEOTIDE SEQUENCE [LARGE SCALE GENOMIC DNA]</scope>
    <source>
        <strain evidence="2 3">KCTC 52166</strain>
    </source>
</reference>
<evidence type="ECO:0000313" key="2">
    <source>
        <dbReference type="EMBL" id="RTQ48526.1"/>
    </source>
</evidence>
<name>A0A3S0JD42_9BACT</name>
<proteinExistence type="predicted"/>
<accession>A0A3S0JD42</accession>
<protein>
    <submittedName>
        <fullName evidence="2">Uncharacterized protein</fullName>
    </submittedName>
</protein>
<evidence type="ECO:0000256" key="1">
    <source>
        <dbReference type="SAM" id="Phobius"/>
    </source>
</evidence>
<keyword evidence="1" id="KW-0472">Membrane</keyword>
<keyword evidence="1" id="KW-0812">Transmembrane</keyword>
<gene>
    <name evidence="2" type="ORF">EJV47_16270</name>
</gene>
<feature type="transmembrane region" description="Helical" evidence="1">
    <location>
        <begin position="12"/>
        <end position="30"/>
    </location>
</feature>
<dbReference type="Proteomes" id="UP000282184">
    <property type="component" value="Unassembled WGS sequence"/>
</dbReference>